<evidence type="ECO:0000259" key="15">
    <source>
        <dbReference type="PROSITE" id="PS51007"/>
    </source>
</evidence>
<dbReference type="PROSITE" id="PS51257">
    <property type="entry name" value="PROKAR_LIPOPROTEIN"/>
    <property type="match status" value="1"/>
</dbReference>
<dbReference type="Pfam" id="PF03150">
    <property type="entry name" value="CCP_MauG"/>
    <property type="match status" value="1"/>
</dbReference>
<dbReference type="GO" id="GO:0009055">
    <property type="term" value="F:electron transfer activity"/>
    <property type="evidence" value="ECO:0007669"/>
    <property type="project" value="InterPro"/>
</dbReference>
<evidence type="ECO:0000256" key="5">
    <source>
        <dbReference type="ARBA" id="ARBA00022723"/>
    </source>
</evidence>
<evidence type="ECO:0000256" key="14">
    <source>
        <dbReference type="SAM" id="SignalP"/>
    </source>
</evidence>
<evidence type="ECO:0000256" key="1">
    <source>
        <dbReference type="ARBA" id="ARBA00004418"/>
    </source>
</evidence>
<evidence type="ECO:0000256" key="8">
    <source>
        <dbReference type="ARBA" id="ARBA00022982"/>
    </source>
</evidence>
<keyword evidence="16" id="KW-0575">Peroxidase</keyword>
<evidence type="ECO:0000313" key="16">
    <source>
        <dbReference type="EMBL" id="ODA35722.1"/>
    </source>
</evidence>
<proteinExistence type="predicted"/>
<dbReference type="PANTHER" id="PTHR30600">
    <property type="entry name" value="CYTOCHROME C PEROXIDASE-RELATED"/>
    <property type="match status" value="1"/>
</dbReference>
<dbReference type="AlphaFoldDB" id="A0A1C3ER64"/>
<gene>
    <name evidence="16" type="ORF">A8L45_03700</name>
</gene>
<evidence type="ECO:0000256" key="3">
    <source>
        <dbReference type="ARBA" id="ARBA00022448"/>
    </source>
</evidence>
<dbReference type="RefSeq" id="WP_068899315.1">
    <property type="nucleotide sequence ID" value="NZ_JBHUIF010000020.1"/>
</dbReference>
<dbReference type="GO" id="GO:0020037">
    <property type="term" value="F:heme binding"/>
    <property type="evidence" value="ECO:0007669"/>
    <property type="project" value="InterPro"/>
</dbReference>
<dbReference type="OrthoDB" id="9805202at2"/>
<keyword evidence="3" id="KW-0813">Transport</keyword>
<feature type="chain" id="PRO_5008673347" description="Methylamine utilization protein MauG" evidence="14">
    <location>
        <begin position="22"/>
        <end position="851"/>
    </location>
</feature>
<evidence type="ECO:0000256" key="2">
    <source>
        <dbReference type="ARBA" id="ARBA00004856"/>
    </source>
</evidence>
<evidence type="ECO:0000256" key="9">
    <source>
        <dbReference type="ARBA" id="ARBA00023002"/>
    </source>
</evidence>
<dbReference type="FunFam" id="1.10.760.10:FF:000019">
    <property type="entry name" value="Di-heme cytochrome C peroxidase"/>
    <property type="match status" value="1"/>
</dbReference>
<evidence type="ECO:0000256" key="13">
    <source>
        <dbReference type="PROSITE-ProRule" id="PRU00433"/>
    </source>
</evidence>
<comment type="function">
    <text evidence="11">Involved in methylamine metabolism. Essential for the maturation of the beta subunit of MADH, presumably via a step in the biosynthesis of tryptophan tryptophylquinone (TTQ), the cofactor of MADH.</text>
</comment>
<dbReference type="GO" id="GO:0046872">
    <property type="term" value="F:metal ion binding"/>
    <property type="evidence" value="ECO:0007669"/>
    <property type="project" value="UniProtKB-KW"/>
</dbReference>
<feature type="domain" description="Cytochrome c" evidence="15">
    <location>
        <begin position="708"/>
        <end position="844"/>
    </location>
</feature>
<keyword evidence="6 14" id="KW-0732">Signal</keyword>
<dbReference type="InterPro" id="IPR036909">
    <property type="entry name" value="Cyt_c-like_dom_sf"/>
</dbReference>
<dbReference type="GO" id="GO:0004130">
    <property type="term" value="F:cytochrome-c peroxidase activity"/>
    <property type="evidence" value="ECO:0007669"/>
    <property type="project" value="TreeGrafter"/>
</dbReference>
<dbReference type="STRING" id="1080227.A8L45_03700"/>
<dbReference type="InterPro" id="IPR004852">
    <property type="entry name" value="Di-haem_cyt_c_peroxidsae"/>
</dbReference>
<evidence type="ECO:0000256" key="4">
    <source>
        <dbReference type="ARBA" id="ARBA00022617"/>
    </source>
</evidence>
<dbReference type="InterPro" id="IPR011460">
    <property type="entry name" value="Lcl_C"/>
</dbReference>
<dbReference type="Pfam" id="PF07603">
    <property type="entry name" value="Lcl_C"/>
    <property type="match status" value="1"/>
</dbReference>
<accession>A0A1C3ER64</accession>
<keyword evidence="7" id="KW-0574">Periplasm</keyword>
<sequence length="851" mass="95621">MKKDCSIKVAALVAATLFVTACGGENASPEKTTTPDIQQPVDLKPKREVSVASTFTFQYSLSKNAQIRVVEPALLGKVSIDNRLLTYTAPKNKTGSDRFKLEIIEQAKVKTVRWLIRVNAMEPRFHQIPLGQAEAAQHWQCVSDNKTHRGITWVVPLHPNNETFAWQDWEATLPNLSAQCSVSDGPCNTDALIQQANSQSWCGKSDWRLPYAYEMRNITSEQDFALDRNRPAIDPYFFGSVGFEQYWLATDASAKNAENFAYRHSFGTERKKMSLANKRNPTSVMLVSGAFRDPTKPDQQDKPQDEATSFIRLNNKGRPLASAKQQDSFSNSPWRCLDDMRSLVRDTLYLRDGRFSYLYWLTPNGSDITSTSNLYQRDPLAAECGQQQCSLDAVIAQINSGKQCGRSNWRLPTADELALLMYQEVNGGAYRLLYQVSLNNPESGDYWVKTKDSQQVGILSLPRTESLEPVTDIDASAKARLLLIATEFEPLATEDPRSIGQHGKPDFRRLRRDYATHPDKWPEPFIDDPDNYQELGILPAVQFPAENPYSANKAALGKRLFFDTFLSRNNDVSCSSCHDPQKGWTDHLEVSIGHDRQRGKRNAPTVVNSGFLPTLFWDGRADTLEQQSLMPIQDPLEMAEDLSSLVARLNGHAEYPAMFEKAFQQTPITEDQLGQALATFQRTLVSNGSQFDKFVKEAPLGKTDALSDQALWGLDIYRRNGRCVNCHMGPEFTNHQFENVGLTYYKAFYEDLGRYNIDGESTSVGKFKTPSLRDVMNTGPWFHNGLVPTMDGVVSMYSEGMASNAPFGWDKYDPNYPVLSEKIRPLNLTVQESEALKAFLKAITANSPEAS</sequence>
<evidence type="ECO:0000256" key="7">
    <source>
        <dbReference type="ARBA" id="ARBA00022764"/>
    </source>
</evidence>
<comment type="caution">
    <text evidence="16">The sequence shown here is derived from an EMBL/GenBank/DDBJ whole genome shotgun (WGS) entry which is preliminary data.</text>
</comment>
<keyword evidence="8" id="KW-0249">Electron transport</keyword>
<keyword evidence="17" id="KW-1185">Reference proteome</keyword>
<reference evidence="16 17" key="1">
    <citation type="submission" date="2016-05" db="EMBL/GenBank/DDBJ databases">
        <title>Genomic Taxonomy of the Vibrionaceae.</title>
        <authorList>
            <person name="Gomez-Gil B."/>
            <person name="Enciso-Ibarra J."/>
        </authorList>
    </citation>
    <scope>NUCLEOTIDE SEQUENCE [LARGE SCALE GENOMIC DNA]</scope>
    <source>
        <strain evidence="16 17">CAIM 1920</strain>
    </source>
</reference>
<organism evidence="16 17">
    <name type="scientific">Veronia pacifica</name>
    <dbReference type="NCBI Taxonomy" id="1080227"/>
    <lineage>
        <taxon>Bacteria</taxon>
        <taxon>Pseudomonadati</taxon>
        <taxon>Pseudomonadota</taxon>
        <taxon>Gammaproteobacteria</taxon>
        <taxon>Vibrionales</taxon>
        <taxon>Vibrionaceae</taxon>
        <taxon>Veronia</taxon>
    </lineage>
</organism>
<evidence type="ECO:0000256" key="6">
    <source>
        <dbReference type="ARBA" id="ARBA00022729"/>
    </source>
</evidence>
<keyword evidence="4 13" id="KW-0349">Heme</keyword>
<dbReference type="Proteomes" id="UP000094936">
    <property type="component" value="Unassembled WGS sequence"/>
</dbReference>
<dbReference type="Gene3D" id="1.10.760.10">
    <property type="entry name" value="Cytochrome c-like domain"/>
    <property type="match status" value="2"/>
</dbReference>
<evidence type="ECO:0000256" key="11">
    <source>
        <dbReference type="ARBA" id="ARBA00058991"/>
    </source>
</evidence>
<evidence type="ECO:0000313" key="17">
    <source>
        <dbReference type="Proteomes" id="UP000094936"/>
    </source>
</evidence>
<dbReference type="InterPro" id="IPR009056">
    <property type="entry name" value="Cyt_c-like_dom"/>
</dbReference>
<dbReference type="PROSITE" id="PS51007">
    <property type="entry name" value="CYTC"/>
    <property type="match status" value="2"/>
</dbReference>
<dbReference type="PANTHER" id="PTHR30600:SF10">
    <property type="entry name" value="BLL6722 PROTEIN"/>
    <property type="match status" value="1"/>
</dbReference>
<dbReference type="EMBL" id="LYBM01000003">
    <property type="protein sequence ID" value="ODA35722.1"/>
    <property type="molecule type" value="Genomic_DNA"/>
</dbReference>
<keyword evidence="9" id="KW-0560">Oxidoreductase</keyword>
<comment type="subcellular location">
    <subcellularLocation>
        <location evidence="1">Periplasm</location>
    </subcellularLocation>
</comment>
<name>A0A1C3ER64_9GAMM</name>
<dbReference type="SUPFAM" id="SSF46626">
    <property type="entry name" value="Cytochrome c"/>
    <property type="match status" value="2"/>
</dbReference>
<feature type="signal peptide" evidence="14">
    <location>
        <begin position="1"/>
        <end position="21"/>
    </location>
</feature>
<evidence type="ECO:0000256" key="12">
    <source>
        <dbReference type="ARBA" id="ARBA00073576"/>
    </source>
</evidence>
<keyword evidence="5 13" id="KW-0479">Metal-binding</keyword>
<keyword evidence="10 13" id="KW-0408">Iron</keyword>
<dbReference type="InterPro" id="IPR051395">
    <property type="entry name" value="Cytochrome_c_Peroxidase/MauG"/>
</dbReference>
<comment type="pathway">
    <text evidence="2">One-carbon metabolism; methylamine degradation.</text>
</comment>
<evidence type="ECO:0000256" key="10">
    <source>
        <dbReference type="ARBA" id="ARBA00023004"/>
    </source>
</evidence>
<feature type="domain" description="Cytochrome c" evidence="15">
    <location>
        <begin position="552"/>
        <end position="653"/>
    </location>
</feature>
<protein>
    <recommendedName>
        <fullName evidence="12">Methylamine utilization protein MauG</fullName>
    </recommendedName>
</protein>
<dbReference type="GO" id="GO:0042597">
    <property type="term" value="C:periplasmic space"/>
    <property type="evidence" value="ECO:0007669"/>
    <property type="project" value="UniProtKB-SubCell"/>
</dbReference>